<dbReference type="AlphaFoldDB" id="A0A914QTX6"/>
<organism evidence="1 2">
    <name type="scientific">Panagrolaimus davidi</name>
    <dbReference type="NCBI Taxonomy" id="227884"/>
    <lineage>
        <taxon>Eukaryota</taxon>
        <taxon>Metazoa</taxon>
        <taxon>Ecdysozoa</taxon>
        <taxon>Nematoda</taxon>
        <taxon>Chromadorea</taxon>
        <taxon>Rhabditida</taxon>
        <taxon>Tylenchina</taxon>
        <taxon>Panagrolaimomorpha</taxon>
        <taxon>Panagrolaimoidea</taxon>
        <taxon>Panagrolaimidae</taxon>
        <taxon>Panagrolaimus</taxon>
    </lineage>
</organism>
<evidence type="ECO:0000313" key="1">
    <source>
        <dbReference type="Proteomes" id="UP000887578"/>
    </source>
</evidence>
<proteinExistence type="predicted"/>
<evidence type="ECO:0000313" key="2">
    <source>
        <dbReference type="WBParaSite" id="PDA_v2.g7576.t1"/>
    </source>
</evidence>
<accession>A0A914QTX6</accession>
<dbReference type="Proteomes" id="UP000887578">
    <property type="component" value="Unplaced"/>
</dbReference>
<keyword evidence="1" id="KW-1185">Reference proteome</keyword>
<dbReference type="WBParaSite" id="PDA_v2.g7576.t1">
    <property type="protein sequence ID" value="PDA_v2.g7576.t1"/>
    <property type="gene ID" value="PDA_v2.g7576"/>
</dbReference>
<sequence>MEKLDPTSDEILPTSVDFFNTKPNLVAFQNFSSVQYPPLTPIENGQIHFTLNTGPIYLDLSETYLHTKFKITKKEGDKWVPITNKDPVSLIQGFGATCIKTIIVKFNKRAIYHANNMHAYNAYFRRRLGLEVSRKEGTLQAAGYFEDGLDQMSGPGFDARRALFENGQTFESICSLDVGFFRQNKLLINHTVVDVEITLHNNPFALLATGTGEYKYQVIGCNLYTKQHMLFPQLDSEIQDRLNKDMLAKYDYTRNITNNYHIPPGVYEFRMPLFTDYIPKRVFAALVDARAFHGIIGMSPFEFSSHNLESIQIYANATHVPTDKYEFEGKNLTRAFKDLNDATDEMHGINYLKFIKHSCIFAFDLQSQHSDDFVETRQEGSTSITLNFKEKTPANGLQLIIYAEFNSILAMDKTRTITTTVPI</sequence>
<name>A0A914QTX6_9BILA</name>
<reference evidence="2" key="1">
    <citation type="submission" date="2022-11" db="UniProtKB">
        <authorList>
            <consortium name="WormBaseParasite"/>
        </authorList>
    </citation>
    <scope>IDENTIFICATION</scope>
</reference>
<protein>
    <submittedName>
        <fullName evidence="2">Major capsid protein</fullName>
    </submittedName>
</protein>